<dbReference type="Proteomes" id="UP001148614">
    <property type="component" value="Unassembled WGS sequence"/>
</dbReference>
<keyword evidence="4 7" id="KW-0472">Membrane</keyword>
<sequence>MDLTNVDLCKIPAGKSPDGQYNFDDPVSLKPAILVVSIVLGAISIILTLGRTYMNRSNLRIADYTAITACIINIGFTGDILAQLNYARHQWNIPVCWLTASYFQLLYVQSTFFAPVFFASKASIFLLYHQLFGVHQHIKTAVTIGLIASGFLYIPNIALAAIFEAPSAGSTWESLLTADKSHKLVIWGIIQSSLTVLLDFYIFFLPLPIIIRLKMSLGRRLQLVAIFTTALAGIVASVGSLAYRVILLHSDDRIWQQNIVTIFALVETNVAIIVSCMPAFAQMLKVHVTGSAAFKSFRTLLLGGSSNNTGADSEDGVKDRTQLVTFGANQTPRWRRYQELSDTAILNTQTTAVDNKTTNTRDTTEGRDE</sequence>
<evidence type="ECO:0000256" key="6">
    <source>
        <dbReference type="SAM" id="MobiDB-lite"/>
    </source>
</evidence>
<dbReference type="PANTHER" id="PTHR33048">
    <property type="entry name" value="PTH11-LIKE INTEGRAL MEMBRANE PROTEIN (AFU_ORTHOLOGUE AFUA_5G11245)"/>
    <property type="match status" value="1"/>
</dbReference>
<evidence type="ECO:0000313" key="9">
    <source>
        <dbReference type="EMBL" id="KAJ3579985.1"/>
    </source>
</evidence>
<comment type="subcellular location">
    <subcellularLocation>
        <location evidence="1">Membrane</location>
        <topology evidence="1">Multi-pass membrane protein</topology>
    </subcellularLocation>
</comment>
<evidence type="ECO:0000259" key="8">
    <source>
        <dbReference type="Pfam" id="PF20684"/>
    </source>
</evidence>
<comment type="caution">
    <text evidence="9">The sequence shown here is derived from an EMBL/GenBank/DDBJ whole genome shotgun (WGS) entry which is preliminary data.</text>
</comment>
<dbReference type="EMBL" id="JANPWZ010000039">
    <property type="protein sequence ID" value="KAJ3579985.1"/>
    <property type="molecule type" value="Genomic_DNA"/>
</dbReference>
<dbReference type="VEuPathDB" id="FungiDB:F4678DRAFT_344530"/>
<protein>
    <recommendedName>
        <fullName evidence="8">Rhodopsin domain-containing protein</fullName>
    </recommendedName>
</protein>
<dbReference type="InterPro" id="IPR049326">
    <property type="entry name" value="Rhodopsin_dom_fungi"/>
</dbReference>
<dbReference type="Pfam" id="PF20684">
    <property type="entry name" value="Fung_rhodopsin"/>
    <property type="match status" value="1"/>
</dbReference>
<keyword evidence="2 7" id="KW-0812">Transmembrane</keyword>
<evidence type="ECO:0000256" key="1">
    <source>
        <dbReference type="ARBA" id="ARBA00004141"/>
    </source>
</evidence>
<dbReference type="GO" id="GO:0016020">
    <property type="term" value="C:membrane"/>
    <property type="evidence" value="ECO:0007669"/>
    <property type="project" value="UniProtKB-SubCell"/>
</dbReference>
<feature type="region of interest" description="Disordered" evidence="6">
    <location>
        <begin position="350"/>
        <end position="369"/>
    </location>
</feature>
<dbReference type="PANTHER" id="PTHR33048:SF47">
    <property type="entry name" value="INTEGRAL MEMBRANE PROTEIN-RELATED"/>
    <property type="match status" value="1"/>
</dbReference>
<evidence type="ECO:0000256" key="2">
    <source>
        <dbReference type="ARBA" id="ARBA00022692"/>
    </source>
</evidence>
<evidence type="ECO:0000256" key="5">
    <source>
        <dbReference type="ARBA" id="ARBA00038359"/>
    </source>
</evidence>
<feature type="transmembrane region" description="Helical" evidence="7">
    <location>
        <begin position="106"/>
        <end position="128"/>
    </location>
</feature>
<evidence type="ECO:0000256" key="3">
    <source>
        <dbReference type="ARBA" id="ARBA00022989"/>
    </source>
</evidence>
<gene>
    <name evidence="9" type="ORF">NPX13_g576</name>
</gene>
<proteinExistence type="inferred from homology"/>
<feature type="transmembrane region" description="Helical" evidence="7">
    <location>
        <begin position="31"/>
        <end position="49"/>
    </location>
</feature>
<keyword evidence="3 7" id="KW-1133">Transmembrane helix</keyword>
<reference evidence="9" key="1">
    <citation type="submission" date="2022-07" db="EMBL/GenBank/DDBJ databases">
        <title>Genome Sequence of Xylaria arbuscula.</title>
        <authorList>
            <person name="Buettner E."/>
        </authorList>
    </citation>
    <scope>NUCLEOTIDE SEQUENCE</scope>
    <source>
        <strain evidence="9">VT107</strain>
    </source>
</reference>
<feature type="transmembrane region" description="Helical" evidence="7">
    <location>
        <begin position="61"/>
        <end position="86"/>
    </location>
</feature>
<feature type="compositionally biased region" description="Polar residues" evidence="6">
    <location>
        <begin position="350"/>
        <end position="361"/>
    </location>
</feature>
<name>A0A9W8TRU4_9PEZI</name>
<feature type="transmembrane region" description="Helical" evidence="7">
    <location>
        <begin position="259"/>
        <end position="281"/>
    </location>
</feature>
<evidence type="ECO:0000256" key="4">
    <source>
        <dbReference type="ARBA" id="ARBA00023136"/>
    </source>
</evidence>
<comment type="similarity">
    <text evidence="5">Belongs to the SAT4 family.</text>
</comment>
<keyword evidence="10" id="KW-1185">Reference proteome</keyword>
<feature type="transmembrane region" description="Helical" evidence="7">
    <location>
        <begin position="184"/>
        <end position="211"/>
    </location>
</feature>
<evidence type="ECO:0000256" key="7">
    <source>
        <dbReference type="SAM" id="Phobius"/>
    </source>
</evidence>
<accession>A0A9W8TRU4</accession>
<organism evidence="9 10">
    <name type="scientific">Xylaria arbuscula</name>
    <dbReference type="NCBI Taxonomy" id="114810"/>
    <lineage>
        <taxon>Eukaryota</taxon>
        <taxon>Fungi</taxon>
        <taxon>Dikarya</taxon>
        <taxon>Ascomycota</taxon>
        <taxon>Pezizomycotina</taxon>
        <taxon>Sordariomycetes</taxon>
        <taxon>Xylariomycetidae</taxon>
        <taxon>Xylariales</taxon>
        <taxon>Xylariaceae</taxon>
        <taxon>Xylaria</taxon>
    </lineage>
</organism>
<feature type="domain" description="Rhodopsin" evidence="8">
    <location>
        <begin position="53"/>
        <end position="285"/>
    </location>
</feature>
<feature type="transmembrane region" description="Helical" evidence="7">
    <location>
        <begin position="140"/>
        <end position="164"/>
    </location>
</feature>
<feature type="transmembrane region" description="Helical" evidence="7">
    <location>
        <begin position="223"/>
        <end position="247"/>
    </location>
</feature>
<dbReference type="AlphaFoldDB" id="A0A9W8TRU4"/>
<dbReference type="InterPro" id="IPR052337">
    <property type="entry name" value="SAT4-like"/>
</dbReference>
<evidence type="ECO:0000313" key="10">
    <source>
        <dbReference type="Proteomes" id="UP001148614"/>
    </source>
</evidence>